<organism evidence="2 3">
    <name type="scientific">Algibacter mikhailovii</name>
    <dbReference type="NCBI Taxonomy" id="425498"/>
    <lineage>
        <taxon>Bacteria</taxon>
        <taxon>Pseudomonadati</taxon>
        <taxon>Bacteroidota</taxon>
        <taxon>Flavobacteriia</taxon>
        <taxon>Flavobacteriales</taxon>
        <taxon>Flavobacteriaceae</taxon>
        <taxon>Algibacter</taxon>
    </lineage>
</organism>
<comment type="caution">
    <text evidence="2">The sequence shown here is derived from an EMBL/GenBank/DDBJ whole genome shotgun (WGS) entry which is preliminary data.</text>
</comment>
<dbReference type="EMBL" id="BMWZ01000006">
    <property type="protein sequence ID" value="GGZ87492.1"/>
    <property type="molecule type" value="Genomic_DNA"/>
</dbReference>
<dbReference type="AlphaFoldDB" id="A0A918R9P4"/>
<protein>
    <submittedName>
        <fullName evidence="2">Arylsulfatase</fullName>
    </submittedName>
</protein>
<evidence type="ECO:0000313" key="2">
    <source>
        <dbReference type="EMBL" id="GGZ87492.1"/>
    </source>
</evidence>
<evidence type="ECO:0000259" key="1">
    <source>
        <dbReference type="Pfam" id="PF00884"/>
    </source>
</evidence>
<evidence type="ECO:0000313" key="3">
    <source>
        <dbReference type="Proteomes" id="UP000636004"/>
    </source>
</evidence>
<dbReference type="RefSeq" id="WP_189361589.1">
    <property type="nucleotide sequence ID" value="NZ_BMWZ01000006.1"/>
</dbReference>
<dbReference type="InterPro" id="IPR017850">
    <property type="entry name" value="Alkaline_phosphatase_core_sf"/>
</dbReference>
<dbReference type="InterPro" id="IPR052701">
    <property type="entry name" value="GAG_Ulvan_Degrading_Sulfatases"/>
</dbReference>
<keyword evidence="3" id="KW-1185">Reference proteome</keyword>
<proteinExistence type="predicted"/>
<dbReference type="InterPro" id="IPR000917">
    <property type="entry name" value="Sulfatase_N"/>
</dbReference>
<feature type="domain" description="Sulfatase N-terminal" evidence="1">
    <location>
        <begin position="29"/>
        <end position="415"/>
    </location>
</feature>
<dbReference type="PANTHER" id="PTHR43751">
    <property type="entry name" value="SULFATASE"/>
    <property type="match status" value="1"/>
</dbReference>
<dbReference type="Gene3D" id="3.40.720.10">
    <property type="entry name" value="Alkaline Phosphatase, subunit A"/>
    <property type="match status" value="1"/>
</dbReference>
<name>A0A918R9P4_9FLAO</name>
<reference evidence="2" key="1">
    <citation type="journal article" date="2014" name="Int. J. Syst. Evol. Microbiol.">
        <title>Complete genome sequence of Corynebacterium casei LMG S-19264T (=DSM 44701T), isolated from a smear-ripened cheese.</title>
        <authorList>
            <consortium name="US DOE Joint Genome Institute (JGI-PGF)"/>
            <person name="Walter F."/>
            <person name="Albersmeier A."/>
            <person name="Kalinowski J."/>
            <person name="Ruckert C."/>
        </authorList>
    </citation>
    <scope>NUCLEOTIDE SEQUENCE</scope>
    <source>
        <strain evidence="2">KCTC 12710</strain>
    </source>
</reference>
<dbReference type="PANTHER" id="PTHR43751:SF3">
    <property type="entry name" value="SULFATASE N-TERMINAL DOMAIN-CONTAINING PROTEIN"/>
    <property type="match status" value="1"/>
</dbReference>
<dbReference type="SUPFAM" id="SSF53649">
    <property type="entry name" value="Alkaline phosphatase-like"/>
    <property type="match status" value="1"/>
</dbReference>
<sequence>MPRFSNILVLVYIIFTFFGCDTKIKNSSPNVILIYADDLGRGLLTHEGQKIIKTPHIDKLAESGVRFENVYGGMFCSPARASLLTGYHDLHTDKWDISRAGLYSDITRGKYSREQVESAYNKQATPVPESEVFLAEVFKKSGYVTAQVGKLDWGFATTHKQLKRHGWDYYYGYYDHQRCHGFYPPFLFEDGNMVTIEGNTRADCGKTAEWDKDGGYEDRWNMDGKEVYSQNLFLDKMIQFLRNNRDAPFFLYHPTQLPHGPSSVPEIHPDFVSNKNLTEIEKTYASMVKMLDDHVGVIVEELKTLGLYENTIIVFSSDNGHEIYYPSEGKINKPMINMQTGKKFDNINTKYYSELVGDVFNGNDGMAGMKRDNWEGAVRVPLIYHWPGNIEGGKIIQTKVANYDLISTFADLLNVALPEEKDGLSYLPEILGKEAGKLHKYIVFSSFHGPALVTQEGWKLRHFGPKDTYQLYYLPDDYREESNLSEKHPELLERLKKELIEACSGDIKNGWFSYQSGILELPEIQNKD</sequence>
<gene>
    <name evidence="2" type="primary">aslA</name>
    <name evidence="2" type="ORF">GCM10007028_27100</name>
</gene>
<dbReference type="Gene3D" id="3.30.1120.10">
    <property type="match status" value="1"/>
</dbReference>
<dbReference type="PROSITE" id="PS51257">
    <property type="entry name" value="PROKAR_LIPOPROTEIN"/>
    <property type="match status" value="1"/>
</dbReference>
<dbReference type="Proteomes" id="UP000636004">
    <property type="component" value="Unassembled WGS sequence"/>
</dbReference>
<accession>A0A918R9P4</accession>
<reference evidence="2" key="2">
    <citation type="submission" date="2020-09" db="EMBL/GenBank/DDBJ databases">
        <authorList>
            <person name="Sun Q."/>
            <person name="Kim S."/>
        </authorList>
    </citation>
    <scope>NUCLEOTIDE SEQUENCE</scope>
    <source>
        <strain evidence="2">KCTC 12710</strain>
    </source>
</reference>
<dbReference type="Pfam" id="PF00884">
    <property type="entry name" value="Sulfatase"/>
    <property type="match status" value="1"/>
</dbReference>